<dbReference type="EMBL" id="CP006842">
    <property type="protein sequence ID" value="AHW65395.1"/>
    <property type="molecule type" value="Genomic_DNA"/>
</dbReference>
<keyword evidence="2" id="KW-1185">Reference proteome</keyword>
<dbReference type="AlphaFoldDB" id="X5EDD4"/>
<dbReference type="OrthoDB" id="4772924at2"/>
<protein>
    <submittedName>
        <fullName evidence="1">Putative secreted protein</fullName>
    </submittedName>
</protein>
<reference evidence="1 2" key="1">
    <citation type="journal article" date="2015" name="Int. J. Syst. Evol. Microbiol.">
        <title>Revisiting Corynebacterium glyciniphilum (ex Kubota et al., 1972) sp. nov., nom. rev., isolated from putrefied banana.</title>
        <authorList>
            <person name="Al-Dilaimi A."/>
            <person name="Bednarz H."/>
            <person name="Lomker A."/>
            <person name="Niehaus K."/>
            <person name="Kalinowski J."/>
            <person name="Ruckert C."/>
        </authorList>
    </citation>
    <scope>NUCLEOTIDE SEQUENCE [LARGE SCALE GENOMIC DNA]</scope>
    <source>
        <strain evidence="1">AJ 3170</strain>
    </source>
</reference>
<organism evidence="1 2">
    <name type="scientific">Corynebacterium glyciniphilum AJ 3170</name>
    <dbReference type="NCBI Taxonomy" id="1404245"/>
    <lineage>
        <taxon>Bacteria</taxon>
        <taxon>Bacillati</taxon>
        <taxon>Actinomycetota</taxon>
        <taxon>Actinomycetes</taxon>
        <taxon>Mycobacteriales</taxon>
        <taxon>Corynebacteriaceae</taxon>
        <taxon>Corynebacterium</taxon>
    </lineage>
</organism>
<sequence>MVLLRHLGVLLLVFCLCLWGWFALTKIYLPRLDPIPADVDVLMQVGGAAPADVTRARELAHDNGIADLVISDPTGVQRFHDSWCAPLDGVRVHCFAPDPSTTRGEAQEFARLAAEHHWDSAMVLATGREHVERVRLYFSRCWDGELSVNRPASSRSLLTHVKQAGYQTAGWARAMTTLNC</sequence>
<name>X5EDD4_9CORY</name>
<dbReference type="HOGENOM" id="CLU_103289_1_0_11"/>
<dbReference type="RefSeq" id="WP_038550417.1">
    <property type="nucleotide sequence ID" value="NZ_CP006842.1"/>
</dbReference>
<proteinExistence type="predicted"/>
<evidence type="ECO:0000313" key="2">
    <source>
        <dbReference type="Proteomes" id="UP000023703"/>
    </source>
</evidence>
<gene>
    <name evidence="1" type="ORF">CGLY_14795</name>
</gene>
<accession>X5EDD4</accession>
<dbReference type="Proteomes" id="UP000023703">
    <property type="component" value="Chromosome"/>
</dbReference>
<dbReference type="STRING" id="1404245.CGLY_14795"/>
<dbReference type="KEGG" id="cgy:CGLY_14795"/>
<evidence type="ECO:0000313" key="1">
    <source>
        <dbReference type="EMBL" id="AHW65395.1"/>
    </source>
</evidence>
<dbReference type="eggNOG" id="COG1434">
    <property type="taxonomic scope" value="Bacteria"/>
</dbReference>